<feature type="coiled-coil region" evidence="3">
    <location>
        <begin position="145"/>
        <end position="179"/>
    </location>
</feature>
<dbReference type="AlphaFoldDB" id="A0A916WA93"/>
<dbReference type="SUPFAM" id="SSF111369">
    <property type="entry name" value="HlyD-like secretion proteins"/>
    <property type="match status" value="1"/>
</dbReference>
<dbReference type="GO" id="GO:0022857">
    <property type="term" value="F:transmembrane transporter activity"/>
    <property type="evidence" value="ECO:0007669"/>
    <property type="project" value="InterPro"/>
</dbReference>
<dbReference type="Gene3D" id="1.10.287.470">
    <property type="entry name" value="Helix hairpin bin"/>
    <property type="match status" value="1"/>
</dbReference>
<dbReference type="PROSITE" id="PS51257">
    <property type="entry name" value="PROKAR_LIPOPROTEIN"/>
    <property type="match status" value="1"/>
</dbReference>
<protein>
    <submittedName>
        <fullName evidence="7">Hemolysin secretion protein D</fullName>
    </submittedName>
</protein>
<keyword evidence="8" id="KW-1185">Reference proteome</keyword>
<feature type="domain" description="CusB-like beta-barrel" evidence="4">
    <location>
        <begin position="236"/>
        <end position="311"/>
    </location>
</feature>
<evidence type="ECO:0000256" key="2">
    <source>
        <dbReference type="ARBA" id="ARBA00022448"/>
    </source>
</evidence>
<dbReference type="Gene3D" id="2.40.50.100">
    <property type="match status" value="1"/>
</dbReference>
<dbReference type="Pfam" id="PF25954">
    <property type="entry name" value="Beta-barrel_RND_2"/>
    <property type="match status" value="1"/>
</dbReference>
<feature type="domain" description="Multidrug resistance protein MdtA-like C-terminal permuted SH3" evidence="5">
    <location>
        <begin position="316"/>
        <end position="375"/>
    </location>
</feature>
<name>A0A916WA93_9BACT</name>
<sequence length="387" mass="41523">MLLRGLQYGAALGLVFALVGCNSSDREKANQMTSFSTRASKSATPELFTIPEDQMSHVQVVTVAATSLTRTLRLTGAVAYNAFKTTPVITQVGGPVSRILVVPGEHVKAGQPMLDVSSPDYSQLLDSYLKASDLYRLADKFYARAQDLYQHHAIAESDLEQAESNRTQARADLNAAEQGMKILGIKDPANLAKSPSSAQIPVLAPIGGEVVERLVSPGQVVQAGQTQAFTISDLSTVWVLANVYQSDLAHVHPGDDVVVQTDAYPQSFHGKISFVSPALDPNTRTLQARIVVDNPGEKLKKDMYCTVAVTAGAMANAITVPDAAVLRDDDNQPFVYVAVGNDQFGRRDIEMGQRQNGVTEVLKGVQAGDKVVGDGSLFLQFANALQH</sequence>
<evidence type="ECO:0000313" key="8">
    <source>
        <dbReference type="Proteomes" id="UP000648801"/>
    </source>
</evidence>
<dbReference type="Proteomes" id="UP000648801">
    <property type="component" value="Unassembled WGS sequence"/>
</dbReference>
<dbReference type="GO" id="GO:0016020">
    <property type="term" value="C:membrane"/>
    <property type="evidence" value="ECO:0007669"/>
    <property type="project" value="InterPro"/>
</dbReference>
<dbReference type="PANTHER" id="PTHR30097:SF16">
    <property type="entry name" value="CATION EFFLUX SYSTEM (CZCB-LIKE)"/>
    <property type="match status" value="1"/>
</dbReference>
<dbReference type="NCBIfam" id="TIGR01730">
    <property type="entry name" value="RND_mfp"/>
    <property type="match status" value="1"/>
</dbReference>
<dbReference type="Pfam" id="PF25967">
    <property type="entry name" value="RND-MFP_C"/>
    <property type="match status" value="1"/>
</dbReference>
<dbReference type="EMBL" id="BMJB01000004">
    <property type="protein sequence ID" value="GGA79735.1"/>
    <property type="molecule type" value="Genomic_DNA"/>
</dbReference>
<dbReference type="FunFam" id="2.40.30.170:FF:000010">
    <property type="entry name" value="Efflux RND transporter periplasmic adaptor subunit"/>
    <property type="match status" value="1"/>
</dbReference>
<reference evidence="7" key="1">
    <citation type="journal article" date="2014" name="Int. J. Syst. Evol. Microbiol.">
        <title>Complete genome sequence of Corynebacterium casei LMG S-19264T (=DSM 44701T), isolated from a smear-ripened cheese.</title>
        <authorList>
            <consortium name="US DOE Joint Genome Institute (JGI-PGF)"/>
            <person name="Walter F."/>
            <person name="Albersmeier A."/>
            <person name="Kalinowski J."/>
            <person name="Ruckert C."/>
        </authorList>
    </citation>
    <scope>NUCLEOTIDE SEQUENCE</scope>
    <source>
        <strain evidence="7">CGMCC 1.15447</strain>
    </source>
</reference>
<dbReference type="InterPro" id="IPR058792">
    <property type="entry name" value="Beta-barrel_RND_2"/>
</dbReference>
<comment type="caution">
    <text evidence="7">The sequence shown here is derived from an EMBL/GenBank/DDBJ whole genome shotgun (WGS) entry which is preliminary data.</text>
</comment>
<reference evidence="7" key="2">
    <citation type="submission" date="2020-09" db="EMBL/GenBank/DDBJ databases">
        <authorList>
            <person name="Sun Q."/>
            <person name="Zhou Y."/>
        </authorList>
    </citation>
    <scope>NUCLEOTIDE SEQUENCE</scope>
    <source>
        <strain evidence="7">CGMCC 1.15447</strain>
    </source>
</reference>
<dbReference type="InterPro" id="IPR006143">
    <property type="entry name" value="RND_pump_MFP"/>
</dbReference>
<dbReference type="InterPro" id="IPR058647">
    <property type="entry name" value="BSH_CzcB-like"/>
</dbReference>
<dbReference type="PANTHER" id="PTHR30097">
    <property type="entry name" value="CATION EFFLUX SYSTEM PROTEIN CUSB"/>
    <property type="match status" value="1"/>
</dbReference>
<evidence type="ECO:0000256" key="1">
    <source>
        <dbReference type="ARBA" id="ARBA00009477"/>
    </source>
</evidence>
<comment type="similarity">
    <text evidence="1">Belongs to the membrane fusion protein (MFP) (TC 8.A.1) family.</text>
</comment>
<keyword evidence="3" id="KW-0175">Coiled coil</keyword>
<gene>
    <name evidence="7" type="ORF">GCM10011507_33690</name>
</gene>
<dbReference type="InterPro" id="IPR058627">
    <property type="entry name" value="MdtA-like_C"/>
</dbReference>
<proteinExistence type="inferred from homology"/>
<dbReference type="Gene3D" id="2.40.30.170">
    <property type="match status" value="1"/>
</dbReference>
<evidence type="ECO:0000313" key="7">
    <source>
        <dbReference type="EMBL" id="GGA79735.1"/>
    </source>
</evidence>
<accession>A0A916WA93</accession>
<dbReference type="InterPro" id="IPR051909">
    <property type="entry name" value="MFP_Cation_Efflux"/>
</dbReference>
<dbReference type="Gene3D" id="2.40.420.20">
    <property type="match status" value="1"/>
</dbReference>
<evidence type="ECO:0000256" key="3">
    <source>
        <dbReference type="SAM" id="Coils"/>
    </source>
</evidence>
<keyword evidence="2" id="KW-0813">Transport</keyword>
<evidence type="ECO:0000259" key="4">
    <source>
        <dbReference type="Pfam" id="PF25954"/>
    </source>
</evidence>
<evidence type="ECO:0000259" key="6">
    <source>
        <dbReference type="Pfam" id="PF25973"/>
    </source>
</evidence>
<evidence type="ECO:0000259" key="5">
    <source>
        <dbReference type="Pfam" id="PF25967"/>
    </source>
</evidence>
<feature type="domain" description="CzcB-like barrel-sandwich hybrid" evidence="6">
    <location>
        <begin position="85"/>
        <end position="233"/>
    </location>
</feature>
<dbReference type="Pfam" id="PF25973">
    <property type="entry name" value="BSH_CzcB"/>
    <property type="match status" value="1"/>
</dbReference>
<organism evidence="7 8">
    <name type="scientific">Edaphobacter acidisoli</name>
    <dbReference type="NCBI Taxonomy" id="2040573"/>
    <lineage>
        <taxon>Bacteria</taxon>
        <taxon>Pseudomonadati</taxon>
        <taxon>Acidobacteriota</taxon>
        <taxon>Terriglobia</taxon>
        <taxon>Terriglobales</taxon>
        <taxon>Acidobacteriaceae</taxon>
        <taxon>Edaphobacter</taxon>
    </lineage>
</organism>